<reference evidence="1" key="1">
    <citation type="submission" date="2020-07" db="EMBL/GenBank/DDBJ databases">
        <title>Huge and variable diversity of episymbiotic CPR bacteria and DPANN archaea in groundwater ecosystems.</title>
        <authorList>
            <person name="He C.Y."/>
            <person name="Keren R."/>
            <person name="Whittaker M."/>
            <person name="Farag I.F."/>
            <person name="Doudna J."/>
            <person name="Cate J.H.D."/>
            <person name="Banfield J.F."/>
        </authorList>
    </citation>
    <scope>NUCLEOTIDE SEQUENCE</scope>
    <source>
        <strain evidence="1">NC_groundwater_1296_Ag_S-0.2um_52_80</strain>
    </source>
</reference>
<name>A0A8T3YJC7_9ARCH</name>
<evidence type="ECO:0000313" key="1">
    <source>
        <dbReference type="EMBL" id="MBI4210624.1"/>
    </source>
</evidence>
<proteinExistence type="predicted"/>
<organism evidence="1 2">
    <name type="scientific">Candidatus Iainarchaeum sp</name>
    <dbReference type="NCBI Taxonomy" id="3101447"/>
    <lineage>
        <taxon>Archaea</taxon>
        <taxon>Candidatus Iainarchaeota</taxon>
        <taxon>Candidatus Iainarchaeia</taxon>
        <taxon>Candidatus Iainarchaeales</taxon>
        <taxon>Candidatus Iainarchaeaceae</taxon>
        <taxon>Candidatus Iainarchaeum</taxon>
    </lineage>
</organism>
<comment type="caution">
    <text evidence="1">The sequence shown here is derived from an EMBL/GenBank/DDBJ whole genome shotgun (WGS) entry which is preliminary data.</text>
</comment>
<accession>A0A8T3YJC7</accession>
<dbReference type="Proteomes" id="UP000732298">
    <property type="component" value="Unassembled WGS sequence"/>
</dbReference>
<dbReference type="AlphaFoldDB" id="A0A8T3YJC7"/>
<gene>
    <name evidence="1" type="ORF">HY544_03915</name>
</gene>
<dbReference type="EMBL" id="JACQPB010000039">
    <property type="protein sequence ID" value="MBI4210624.1"/>
    <property type="molecule type" value="Genomic_DNA"/>
</dbReference>
<evidence type="ECO:0000313" key="2">
    <source>
        <dbReference type="Proteomes" id="UP000732298"/>
    </source>
</evidence>
<sequence length="63" mass="7248">MFSKEEKEIVLARLQTMPPGLRMSIGGQGTFDKWGLMKEVEQETKLGELVVKVYMDNLRQFKG</sequence>
<protein>
    <submittedName>
        <fullName evidence="1">Uncharacterized protein</fullName>
    </submittedName>
</protein>